<dbReference type="Proteomes" id="UP000006698">
    <property type="component" value="Chromosome"/>
</dbReference>
<dbReference type="KEGG" id="cgt:cgR_1877"/>
<proteinExistence type="predicted"/>
<evidence type="ECO:0000256" key="1">
    <source>
        <dbReference type="SAM" id="MobiDB-lite"/>
    </source>
</evidence>
<reference evidence="2" key="1">
    <citation type="journal article" date="2007" name="Microbiology">
        <title>Comparative analysis of the Corynebacterium glutamicum group and complete genome sequence of strain R.</title>
        <authorList>
            <person name="Yukawa H."/>
            <person name="Omumasaba C.A."/>
            <person name="Nonaka H."/>
            <person name="Kos P."/>
            <person name="Okai N."/>
            <person name="Suzuki N."/>
            <person name="Suda M."/>
            <person name="Tsuge Y."/>
            <person name="Watanabe J."/>
            <person name="Ikeda Y."/>
            <person name="Vertes A.A."/>
            <person name="Inui M."/>
        </authorList>
    </citation>
    <scope>NUCLEOTIDE SEQUENCE</scope>
    <source>
        <strain evidence="2">R</strain>
    </source>
</reference>
<dbReference type="EMBL" id="AP009044">
    <property type="protein sequence ID" value="BAF54872.1"/>
    <property type="molecule type" value="Genomic_DNA"/>
</dbReference>
<evidence type="ECO:0000313" key="2">
    <source>
        <dbReference type="EMBL" id="BAF54872.1"/>
    </source>
</evidence>
<protein>
    <submittedName>
        <fullName evidence="2">Uncharacterized protein</fullName>
    </submittedName>
</protein>
<dbReference type="AlphaFoldDB" id="A0AB72VBV3"/>
<gene>
    <name evidence="2" type="ordered locus">cgR_1877</name>
</gene>
<organism evidence="2">
    <name type="scientific">Corynebacterium glutamicum (strain R)</name>
    <dbReference type="NCBI Taxonomy" id="340322"/>
    <lineage>
        <taxon>Bacteria</taxon>
        <taxon>Bacillati</taxon>
        <taxon>Actinomycetota</taxon>
        <taxon>Actinomycetes</taxon>
        <taxon>Mycobacteriales</taxon>
        <taxon>Corynebacteriaceae</taxon>
        <taxon>Corynebacterium</taxon>
    </lineage>
</organism>
<sequence length="120" mass="13173">MPVFDFDVWAESTKKIPKENIAAALNAVVDRKKAIDLEPAIFAQRNAASTIYHSTAPHEEVEGVVVWVPPVADFAAYPTGFEVTHLGKKWVNIDQDVATGEPGTDPAWQETTEPEEVPSE</sequence>
<feature type="region of interest" description="Disordered" evidence="1">
    <location>
        <begin position="96"/>
        <end position="120"/>
    </location>
</feature>
<dbReference type="RefSeq" id="WP_011897443.1">
    <property type="nucleotide sequence ID" value="NC_009342.1"/>
</dbReference>
<name>A0AB72VBV3_CORGB</name>
<accession>A0AB72VBV3</accession>